<sequence length="178" mass="20135">MGISLPRIVSSKHFLRRIHQSSRTAEVPKGHLAVYVGETDQKKRFLVPVAYLSNPSFHSLLSQSEEEFGYDHPMGGLTFSCTEEIFFRLSGITRAKQVHWRSPLTGNQADLKAADVPKGALQFMLERDKIPISYLNQPLFQDLLSQAEEEFGYDHPMGGITIPCSEDFFLDLTSQFRA</sequence>
<dbReference type="PANTHER" id="PTHR31929">
    <property type="entry name" value="SAUR-LIKE AUXIN-RESPONSIVE PROTEIN FAMILY-RELATED"/>
    <property type="match status" value="1"/>
</dbReference>
<accession>A0A6J1C452</accession>
<dbReference type="RefSeq" id="XP_022135927.1">
    <property type="nucleotide sequence ID" value="XM_022280235.1"/>
</dbReference>
<name>A0A6J1C452_MOMCH</name>
<reference evidence="3" key="1">
    <citation type="submission" date="2025-08" db="UniProtKB">
        <authorList>
            <consortium name="RefSeq"/>
        </authorList>
    </citation>
    <scope>IDENTIFICATION</scope>
    <source>
        <strain evidence="3">OHB3-1</strain>
    </source>
</reference>
<gene>
    <name evidence="3" type="primary">LOC111007759</name>
</gene>
<dbReference type="OrthoDB" id="625231at2759"/>
<dbReference type="InterPro" id="IPR003676">
    <property type="entry name" value="SAUR_fam"/>
</dbReference>
<comment type="similarity">
    <text evidence="1">Belongs to the ARG7 family.</text>
</comment>
<dbReference type="GO" id="GO:0009733">
    <property type="term" value="P:response to auxin"/>
    <property type="evidence" value="ECO:0007669"/>
    <property type="project" value="InterPro"/>
</dbReference>
<dbReference type="Proteomes" id="UP000504603">
    <property type="component" value="Unplaced"/>
</dbReference>
<organism evidence="2 3">
    <name type="scientific">Momordica charantia</name>
    <name type="common">Bitter gourd</name>
    <name type="synonym">Balsam pear</name>
    <dbReference type="NCBI Taxonomy" id="3673"/>
    <lineage>
        <taxon>Eukaryota</taxon>
        <taxon>Viridiplantae</taxon>
        <taxon>Streptophyta</taxon>
        <taxon>Embryophyta</taxon>
        <taxon>Tracheophyta</taxon>
        <taxon>Spermatophyta</taxon>
        <taxon>Magnoliopsida</taxon>
        <taxon>eudicotyledons</taxon>
        <taxon>Gunneridae</taxon>
        <taxon>Pentapetalae</taxon>
        <taxon>rosids</taxon>
        <taxon>fabids</taxon>
        <taxon>Cucurbitales</taxon>
        <taxon>Cucurbitaceae</taxon>
        <taxon>Momordiceae</taxon>
        <taxon>Momordica</taxon>
    </lineage>
</organism>
<proteinExistence type="inferred from homology"/>
<dbReference type="GeneID" id="111007759"/>
<dbReference type="AlphaFoldDB" id="A0A6J1C452"/>
<evidence type="ECO:0000256" key="1">
    <source>
        <dbReference type="ARBA" id="ARBA00006974"/>
    </source>
</evidence>
<dbReference type="Pfam" id="PF02519">
    <property type="entry name" value="Auxin_inducible"/>
    <property type="match status" value="2"/>
</dbReference>
<dbReference type="KEGG" id="mcha:111007759"/>
<keyword evidence="2" id="KW-1185">Reference proteome</keyword>
<evidence type="ECO:0000313" key="3">
    <source>
        <dbReference type="RefSeq" id="XP_022135927.1"/>
    </source>
</evidence>
<protein>
    <submittedName>
        <fullName evidence="3">Indole-3-acetic acid-induced protein ARG7-like</fullName>
    </submittedName>
</protein>
<evidence type="ECO:0000313" key="2">
    <source>
        <dbReference type="Proteomes" id="UP000504603"/>
    </source>
</evidence>